<dbReference type="Pfam" id="PF00512">
    <property type="entry name" value="HisKA"/>
    <property type="match status" value="1"/>
</dbReference>
<evidence type="ECO:0000256" key="2">
    <source>
        <dbReference type="ARBA" id="ARBA00004370"/>
    </source>
</evidence>
<keyword evidence="11 17" id="KW-1133">Transmembrane helix</keyword>
<comment type="similarity">
    <text evidence="3">In the N-terminal section; belongs to the phytochrome family.</text>
</comment>
<evidence type="ECO:0000256" key="16">
    <source>
        <dbReference type="SAM" id="Coils"/>
    </source>
</evidence>
<evidence type="ECO:0000256" key="4">
    <source>
        <dbReference type="ARBA" id="ARBA00012438"/>
    </source>
</evidence>
<keyword evidence="12" id="KW-0902">Two-component regulatory system</keyword>
<evidence type="ECO:0000259" key="20">
    <source>
        <dbReference type="PROSITE" id="PS50885"/>
    </source>
</evidence>
<dbReference type="Pfam" id="PF00672">
    <property type="entry name" value="HAMP"/>
    <property type="match status" value="1"/>
</dbReference>
<evidence type="ECO:0000256" key="12">
    <source>
        <dbReference type="ARBA" id="ARBA00023012"/>
    </source>
</evidence>
<dbReference type="CDD" id="cd06225">
    <property type="entry name" value="HAMP"/>
    <property type="match status" value="1"/>
</dbReference>
<evidence type="ECO:0000256" key="17">
    <source>
        <dbReference type="SAM" id="Phobius"/>
    </source>
</evidence>
<dbReference type="SUPFAM" id="SSF47384">
    <property type="entry name" value="Homodimeric domain of signal transducing histidine kinase"/>
    <property type="match status" value="1"/>
</dbReference>
<keyword evidence="7 17" id="KW-0812">Transmembrane</keyword>
<gene>
    <name evidence="21" type="ORF">IQ235_17040</name>
</gene>
<keyword evidence="16" id="KW-0175">Coiled coil</keyword>
<evidence type="ECO:0000259" key="19">
    <source>
        <dbReference type="PROSITE" id="PS50110"/>
    </source>
</evidence>
<evidence type="ECO:0000256" key="1">
    <source>
        <dbReference type="ARBA" id="ARBA00000085"/>
    </source>
</evidence>
<keyword evidence="10" id="KW-0067">ATP-binding</keyword>
<dbReference type="GO" id="GO:0016020">
    <property type="term" value="C:membrane"/>
    <property type="evidence" value="ECO:0007669"/>
    <property type="project" value="UniProtKB-SubCell"/>
</dbReference>
<keyword evidence="22" id="KW-1185">Reference proteome</keyword>
<dbReference type="Gene3D" id="3.30.450.20">
    <property type="entry name" value="PAS domain"/>
    <property type="match status" value="2"/>
</dbReference>
<keyword evidence="13 17" id="KW-0472">Membrane</keyword>
<dbReference type="SUPFAM" id="SSF55785">
    <property type="entry name" value="PYP-like sensor domain (PAS domain)"/>
    <property type="match status" value="1"/>
</dbReference>
<dbReference type="SMART" id="SM00387">
    <property type="entry name" value="HATPase_c"/>
    <property type="match status" value="1"/>
</dbReference>
<accession>A0A928VZH2</accession>
<dbReference type="PROSITE" id="PS50110">
    <property type="entry name" value="RESPONSE_REGULATORY"/>
    <property type="match status" value="1"/>
</dbReference>
<dbReference type="SMART" id="SM00448">
    <property type="entry name" value="REC"/>
    <property type="match status" value="1"/>
</dbReference>
<feature type="transmembrane region" description="Helical" evidence="17">
    <location>
        <begin position="148"/>
        <end position="170"/>
    </location>
</feature>
<evidence type="ECO:0000313" key="22">
    <source>
        <dbReference type="Proteomes" id="UP000621799"/>
    </source>
</evidence>
<dbReference type="InterPro" id="IPR011006">
    <property type="entry name" value="CheY-like_superfamily"/>
</dbReference>
<dbReference type="InterPro" id="IPR036890">
    <property type="entry name" value="HATPase_C_sf"/>
</dbReference>
<evidence type="ECO:0000256" key="8">
    <source>
        <dbReference type="ARBA" id="ARBA00022741"/>
    </source>
</evidence>
<dbReference type="InterPro" id="IPR004358">
    <property type="entry name" value="Sig_transdc_His_kin-like_C"/>
</dbReference>
<dbReference type="GO" id="GO:0005524">
    <property type="term" value="F:ATP binding"/>
    <property type="evidence" value="ECO:0007669"/>
    <property type="project" value="UniProtKB-KW"/>
</dbReference>
<reference evidence="21" key="1">
    <citation type="submission" date="2020-10" db="EMBL/GenBank/DDBJ databases">
        <authorList>
            <person name="Castelo-Branco R."/>
            <person name="Eusebio N."/>
            <person name="Adriana R."/>
            <person name="Vieira A."/>
            <person name="Brugerolle De Fraissinette N."/>
            <person name="Rezende De Castro R."/>
            <person name="Schneider M.P."/>
            <person name="Vasconcelos V."/>
            <person name="Leao P.N."/>
        </authorList>
    </citation>
    <scope>NUCLEOTIDE SEQUENCE</scope>
    <source>
        <strain evidence="21">LEGE 11467</strain>
    </source>
</reference>
<dbReference type="InterPro" id="IPR036097">
    <property type="entry name" value="HisK_dim/P_sf"/>
</dbReference>
<dbReference type="Gene3D" id="6.10.340.10">
    <property type="match status" value="1"/>
</dbReference>
<dbReference type="Proteomes" id="UP000621799">
    <property type="component" value="Unassembled WGS sequence"/>
</dbReference>
<dbReference type="SMART" id="SM00304">
    <property type="entry name" value="HAMP"/>
    <property type="match status" value="1"/>
</dbReference>
<dbReference type="PRINTS" id="PR00344">
    <property type="entry name" value="BCTRLSENSOR"/>
</dbReference>
<keyword evidence="9" id="KW-0418">Kinase</keyword>
<feature type="coiled-coil region" evidence="16">
    <location>
        <begin position="233"/>
        <end position="260"/>
    </location>
</feature>
<dbReference type="SUPFAM" id="SSF158472">
    <property type="entry name" value="HAMP domain-like"/>
    <property type="match status" value="1"/>
</dbReference>
<evidence type="ECO:0000256" key="5">
    <source>
        <dbReference type="ARBA" id="ARBA00022553"/>
    </source>
</evidence>
<evidence type="ECO:0000256" key="7">
    <source>
        <dbReference type="ARBA" id="ARBA00022692"/>
    </source>
</evidence>
<dbReference type="EC" id="2.7.13.3" evidence="4"/>
<evidence type="ECO:0000256" key="9">
    <source>
        <dbReference type="ARBA" id="ARBA00022777"/>
    </source>
</evidence>
<dbReference type="PANTHER" id="PTHR45339:SF1">
    <property type="entry name" value="HYBRID SIGNAL TRANSDUCTION HISTIDINE KINASE J"/>
    <property type="match status" value="1"/>
</dbReference>
<keyword evidence="8" id="KW-0547">Nucleotide-binding</keyword>
<dbReference type="PROSITE" id="PS50109">
    <property type="entry name" value="HIS_KIN"/>
    <property type="match status" value="1"/>
</dbReference>
<dbReference type="InterPro" id="IPR035965">
    <property type="entry name" value="PAS-like_dom_sf"/>
</dbReference>
<dbReference type="InterPro" id="IPR005467">
    <property type="entry name" value="His_kinase_dom"/>
</dbReference>
<organism evidence="21 22">
    <name type="scientific">Zarconia navalis LEGE 11467</name>
    <dbReference type="NCBI Taxonomy" id="1828826"/>
    <lineage>
        <taxon>Bacteria</taxon>
        <taxon>Bacillati</taxon>
        <taxon>Cyanobacteriota</taxon>
        <taxon>Cyanophyceae</taxon>
        <taxon>Oscillatoriophycideae</taxon>
        <taxon>Oscillatoriales</taxon>
        <taxon>Oscillatoriales incertae sedis</taxon>
        <taxon>Zarconia</taxon>
        <taxon>Zarconia navalis</taxon>
    </lineage>
</organism>
<evidence type="ECO:0000256" key="6">
    <source>
        <dbReference type="ARBA" id="ARBA00022679"/>
    </source>
</evidence>
<proteinExistence type="inferred from homology"/>
<feature type="domain" description="HAMP" evidence="20">
    <location>
        <begin position="168"/>
        <end position="220"/>
    </location>
</feature>
<comment type="subcellular location">
    <subcellularLocation>
        <location evidence="2">Membrane</location>
    </subcellularLocation>
</comment>
<evidence type="ECO:0000313" key="21">
    <source>
        <dbReference type="EMBL" id="MBE9042479.1"/>
    </source>
</evidence>
<evidence type="ECO:0000256" key="10">
    <source>
        <dbReference type="ARBA" id="ARBA00022840"/>
    </source>
</evidence>
<dbReference type="PROSITE" id="PS50885">
    <property type="entry name" value="HAMP"/>
    <property type="match status" value="1"/>
</dbReference>
<dbReference type="FunFam" id="3.30.565.10:FF:000010">
    <property type="entry name" value="Sensor histidine kinase RcsC"/>
    <property type="match status" value="1"/>
</dbReference>
<name>A0A928VZH2_9CYAN</name>
<dbReference type="Gene3D" id="3.30.565.10">
    <property type="entry name" value="Histidine kinase-like ATPase, C-terminal domain"/>
    <property type="match status" value="1"/>
</dbReference>
<dbReference type="FunFam" id="1.10.287.130:FF:000004">
    <property type="entry name" value="Ethylene receptor 1"/>
    <property type="match status" value="1"/>
</dbReference>
<feature type="domain" description="Histidine kinase" evidence="18">
    <location>
        <begin position="393"/>
        <end position="627"/>
    </location>
</feature>
<comment type="catalytic activity">
    <reaction evidence="1">
        <text>ATP + protein L-histidine = ADP + protein N-phospho-L-histidine.</text>
        <dbReference type="EC" id="2.7.13.3"/>
    </reaction>
</comment>
<feature type="non-terminal residue" evidence="21">
    <location>
        <position position="1"/>
    </location>
</feature>
<dbReference type="CDD" id="cd00082">
    <property type="entry name" value="HisKA"/>
    <property type="match status" value="1"/>
</dbReference>
<evidence type="ECO:0000256" key="13">
    <source>
        <dbReference type="ARBA" id="ARBA00023136"/>
    </source>
</evidence>
<dbReference type="Pfam" id="PF00072">
    <property type="entry name" value="Response_reg"/>
    <property type="match status" value="1"/>
</dbReference>
<evidence type="ECO:0000256" key="3">
    <source>
        <dbReference type="ARBA" id="ARBA00006402"/>
    </source>
</evidence>
<dbReference type="SUPFAM" id="SSF52172">
    <property type="entry name" value="CheY-like"/>
    <property type="match status" value="1"/>
</dbReference>
<dbReference type="Pfam" id="PF02518">
    <property type="entry name" value="HATPase_c"/>
    <property type="match status" value="1"/>
</dbReference>
<dbReference type="AlphaFoldDB" id="A0A928VZH2"/>
<dbReference type="PANTHER" id="PTHR45339">
    <property type="entry name" value="HYBRID SIGNAL TRANSDUCTION HISTIDINE KINASE J"/>
    <property type="match status" value="1"/>
</dbReference>
<evidence type="ECO:0000256" key="11">
    <source>
        <dbReference type="ARBA" id="ARBA00022989"/>
    </source>
</evidence>
<feature type="domain" description="Response regulatory" evidence="19">
    <location>
        <begin position="653"/>
        <end position="769"/>
    </location>
</feature>
<dbReference type="Gene3D" id="3.40.50.2300">
    <property type="match status" value="1"/>
</dbReference>
<evidence type="ECO:0000259" key="18">
    <source>
        <dbReference type="PROSITE" id="PS50109"/>
    </source>
</evidence>
<dbReference type="GO" id="GO:0000155">
    <property type="term" value="F:phosphorelay sensor kinase activity"/>
    <property type="evidence" value="ECO:0007669"/>
    <property type="project" value="InterPro"/>
</dbReference>
<comment type="caution">
    <text evidence="21">The sequence shown here is derived from an EMBL/GenBank/DDBJ whole genome shotgun (WGS) entry which is preliminary data.</text>
</comment>
<dbReference type="InterPro" id="IPR003594">
    <property type="entry name" value="HATPase_dom"/>
</dbReference>
<dbReference type="InterPro" id="IPR003661">
    <property type="entry name" value="HisK_dim/P_dom"/>
</dbReference>
<keyword evidence="6" id="KW-0808">Transferase</keyword>
<feature type="modified residue" description="4-aspartylphosphate" evidence="15">
    <location>
        <position position="702"/>
    </location>
</feature>
<sequence length="859" mass="96959">VYPFYEPGELLQGVFFVDLSLSQIGQFLQSLRISSTGQAFILEPNGALVASSTLARPFSIQGDRLTRIDTFDRNDNTEIAALAQYLQQQFGQLDRVTASEQLTWIWQGKPQFVQVTPFQDEFGLNWSIVVVIPEADFMAQIHTNTRTTILLCAIALGLATALGWVTARWIGRPVLRLSQAAQEISGGDLSHTVTVKGADELEVLAEAFNNMVGKLQASFHQKEEYSRLLEVKVNQRTLELQQEIEERKLLEQKLLSSEEKMRAVFEAMTDIVLVLDAQACNIDIAPTNPGRLYEPDREAIRQTIDGFVQGNCPIWLHKVQQALSAQQTVTFDYTLTIHGKEEWFCASISPMSDRQAIWVARNISPRKRAEAAMQKATEAAETANRAKSQFLANMSHELRSPLNAILGFAQLMTRDPNRTPEQQENLDIITRSAEHLLSLINNVLSFAKIEAGRTTLNPQNFDLFDLLQDLEDMFRLKTEEKQLELKFERSPQVPQYVRADDVKLRQILINLLNNGIKFTQTGRVWIKVSTQPSEGWQGDISIPIPRPLHQARLYFEAIDTGVGMSSEELELLFEPFVQTQTGQNAHEGTGLGLSIARAFVQLMGGEMTVESEVGRGTRFLFNIAVDIIEAIALPPQQPARHVIGIAQNQSPYRIAIVDDQWSNRQLLVRLLKPLGFQVREATNGREAIELWERWEPHLIWMDMRMPVMDGYEATKRIKATTKGQATAVIALTASTLEEERAIVLSAGCDDFVRKPFRESEIFETMRKHIGVRYLYASARRPSSKSSQPSKPANLEALSDRLRSQLERAIQVGDMELMESTIEAIHRDNPKLAQSLDAMARDFAYDEIWAFLEFDGTSRS</sequence>
<dbReference type="SUPFAM" id="SSF55874">
    <property type="entry name" value="ATPase domain of HSP90 chaperone/DNA topoisomerase II/histidine kinase"/>
    <property type="match status" value="1"/>
</dbReference>
<evidence type="ECO:0000256" key="15">
    <source>
        <dbReference type="PROSITE-ProRule" id="PRU00169"/>
    </source>
</evidence>
<keyword evidence="5 15" id="KW-0597">Phosphoprotein</keyword>
<dbReference type="CDD" id="cd16922">
    <property type="entry name" value="HATPase_EvgS-ArcB-TorS-like"/>
    <property type="match status" value="1"/>
</dbReference>
<protein>
    <recommendedName>
        <fullName evidence="14">Circadian input-output histidine kinase CikA</fullName>
        <ecNumber evidence="4">2.7.13.3</ecNumber>
    </recommendedName>
</protein>
<evidence type="ECO:0000256" key="14">
    <source>
        <dbReference type="ARBA" id="ARBA00074306"/>
    </source>
</evidence>
<dbReference type="InterPro" id="IPR003660">
    <property type="entry name" value="HAMP_dom"/>
</dbReference>
<dbReference type="InterPro" id="IPR001789">
    <property type="entry name" value="Sig_transdc_resp-reg_receiver"/>
</dbReference>
<dbReference type="CDD" id="cd17546">
    <property type="entry name" value="REC_hyHK_CKI1_RcsC-like"/>
    <property type="match status" value="1"/>
</dbReference>
<dbReference type="SMART" id="SM00388">
    <property type="entry name" value="HisKA"/>
    <property type="match status" value="1"/>
</dbReference>
<dbReference type="Gene3D" id="1.10.287.130">
    <property type="match status" value="1"/>
</dbReference>
<dbReference type="EMBL" id="JADEXN010000365">
    <property type="protein sequence ID" value="MBE9042479.1"/>
    <property type="molecule type" value="Genomic_DNA"/>
</dbReference>